<dbReference type="PANTHER" id="PTHR31425:SF27">
    <property type="entry name" value="OS04G0691800 PROTEIN"/>
    <property type="match status" value="1"/>
</dbReference>
<dbReference type="PROSITE" id="PS00107">
    <property type="entry name" value="PROTEIN_KINASE_ATP"/>
    <property type="match status" value="1"/>
</dbReference>
<keyword evidence="5 10" id="KW-0547">Nucleotide-binding</keyword>
<keyword evidence="7 10" id="KW-0067">ATP-binding</keyword>
<keyword evidence="6" id="KW-0418">Kinase</keyword>
<keyword evidence="9 11" id="KW-0472">Membrane</keyword>
<dbReference type="Pfam" id="PF00168">
    <property type="entry name" value="C2"/>
    <property type="match status" value="1"/>
</dbReference>
<dbReference type="InterPro" id="IPR017441">
    <property type="entry name" value="Protein_kinase_ATP_BS"/>
</dbReference>
<dbReference type="PROSITE" id="PS00108">
    <property type="entry name" value="PROTEIN_KINASE_ST"/>
    <property type="match status" value="1"/>
</dbReference>
<keyword evidence="4" id="KW-0677">Repeat</keyword>
<dbReference type="GO" id="GO:0004672">
    <property type="term" value="F:protein kinase activity"/>
    <property type="evidence" value="ECO:0007669"/>
    <property type="project" value="InterPro"/>
</dbReference>
<evidence type="ECO:0000256" key="4">
    <source>
        <dbReference type="ARBA" id="ARBA00022737"/>
    </source>
</evidence>
<dbReference type="Pfam" id="PF08372">
    <property type="entry name" value="PRT_C"/>
    <property type="match status" value="1"/>
</dbReference>
<feature type="transmembrane region" description="Helical" evidence="11">
    <location>
        <begin position="566"/>
        <end position="583"/>
    </location>
</feature>
<evidence type="ECO:0000256" key="10">
    <source>
        <dbReference type="PROSITE-ProRule" id="PRU10141"/>
    </source>
</evidence>
<dbReference type="PROSITE" id="PS50004">
    <property type="entry name" value="C2"/>
    <property type="match status" value="1"/>
</dbReference>
<dbReference type="SMART" id="SM00220">
    <property type="entry name" value="S_TKc"/>
    <property type="match status" value="1"/>
</dbReference>
<dbReference type="InterPro" id="IPR008271">
    <property type="entry name" value="Ser/Thr_kinase_AS"/>
</dbReference>
<dbReference type="PANTHER" id="PTHR31425">
    <property type="entry name" value="PHOSPHORIBOSYLANTHRANILATE TRANSFERASE ISOFORM 1"/>
    <property type="match status" value="1"/>
</dbReference>
<evidence type="ECO:0000256" key="11">
    <source>
        <dbReference type="SAM" id="Phobius"/>
    </source>
</evidence>
<dbReference type="Gene3D" id="1.10.510.10">
    <property type="entry name" value="Transferase(Phosphotransferase) domain 1"/>
    <property type="match status" value="1"/>
</dbReference>
<evidence type="ECO:0000256" key="1">
    <source>
        <dbReference type="ARBA" id="ARBA00004141"/>
    </source>
</evidence>
<reference evidence="14" key="1">
    <citation type="submission" date="2020-07" db="EMBL/GenBank/DDBJ databases">
        <title>Alternative splice variants encode chimeric wheat kinase-MCTP Wheat Pm4 resistance to powdery mildew is controlled by alternative splice variants encoding chimeric proteins#.</title>
        <authorList>
            <person name="Sanchez-Martin J."/>
        </authorList>
    </citation>
    <scope>NUCLEOTIDE SEQUENCE</scope>
</reference>
<gene>
    <name evidence="14" type="primary">Pm4</name>
</gene>
<keyword evidence="3 11" id="KW-0812">Transmembrane</keyword>
<organism evidence="14">
    <name type="scientific">Triticum aestivum</name>
    <name type="common">Wheat</name>
    <dbReference type="NCBI Taxonomy" id="4565"/>
    <lineage>
        <taxon>Eukaryota</taxon>
        <taxon>Viridiplantae</taxon>
        <taxon>Streptophyta</taxon>
        <taxon>Embryophyta</taxon>
        <taxon>Tracheophyta</taxon>
        <taxon>Spermatophyta</taxon>
        <taxon>Magnoliopsida</taxon>
        <taxon>Liliopsida</taxon>
        <taxon>Poales</taxon>
        <taxon>Poaceae</taxon>
        <taxon>BOP clade</taxon>
        <taxon>Pooideae</taxon>
        <taxon>Triticodae</taxon>
        <taxon>Triticeae</taxon>
        <taxon>Triticinae</taxon>
        <taxon>Triticum</taxon>
    </lineage>
</organism>
<keyword evidence="2" id="KW-0808">Transferase</keyword>
<feature type="binding site" evidence="10">
    <location>
        <position position="65"/>
    </location>
    <ligand>
        <name>ATP</name>
        <dbReference type="ChEBI" id="CHEBI:30616"/>
    </ligand>
</feature>
<dbReference type="EMBL" id="MT783930">
    <property type="protein sequence ID" value="QQY96577.1"/>
    <property type="molecule type" value="mRNA"/>
</dbReference>
<dbReference type="InterPro" id="IPR000008">
    <property type="entry name" value="C2_dom"/>
</dbReference>
<protein>
    <submittedName>
        <fullName evidence="14">Pm4b_V2</fullName>
    </submittedName>
</protein>
<evidence type="ECO:0000256" key="6">
    <source>
        <dbReference type="ARBA" id="ARBA00022777"/>
    </source>
</evidence>
<dbReference type="GO" id="GO:0005524">
    <property type="term" value="F:ATP binding"/>
    <property type="evidence" value="ECO:0007669"/>
    <property type="project" value="UniProtKB-UniRule"/>
</dbReference>
<dbReference type="SMART" id="SM00239">
    <property type="entry name" value="C2"/>
    <property type="match status" value="1"/>
</dbReference>
<dbReference type="Pfam" id="PF00069">
    <property type="entry name" value="Pkinase"/>
    <property type="match status" value="1"/>
</dbReference>
<name>A0A7U1GE52_WHEAT</name>
<accession>A0A7U1GE52</accession>
<evidence type="ECO:0000259" key="12">
    <source>
        <dbReference type="PROSITE" id="PS50004"/>
    </source>
</evidence>
<dbReference type="InterPro" id="IPR047259">
    <property type="entry name" value="QUIRKY-like"/>
</dbReference>
<feature type="domain" description="Protein kinase" evidence="13">
    <location>
        <begin position="38"/>
        <end position="306"/>
    </location>
</feature>
<feature type="domain" description="C2" evidence="12">
    <location>
        <begin position="300"/>
        <end position="419"/>
    </location>
</feature>
<dbReference type="AlphaFoldDB" id="A0A7U1GE52"/>
<dbReference type="SUPFAM" id="SSF56112">
    <property type="entry name" value="Protein kinase-like (PK-like)"/>
    <property type="match status" value="1"/>
</dbReference>
<dbReference type="Gene3D" id="3.30.200.20">
    <property type="entry name" value="Phosphorylase Kinase, domain 1"/>
    <property type="match status" value="1"/>
</dbReference>
<dbReference type="InterPro" id="IPR011009">
    <property type="entry name" value="Kinase-like_dom_sf"/>
</dbReference>
<evidence type="ECO:0000256" key="9">
    <source>
        <dbReference type="ARBA" id="ARBA00023136"/>
    </source>
</evidence>
<dbReference type="GO" id="GO:0016020">
    <property type="term" value="C:membrane"/>
    <property type="evidence" value="ECO:0007669"/>
    <property type="project" value="UniProtKB-SubCell"/>
</dbReference>
<dbReference type="InterPro" id="IPR035892">
    <property type="entry name" value="C2_domain_sf"/>
</dbReference>
<dbReference type="FunFam" id="1.10.510.10:FF:000870">
    <property type="entry name" value="OSJNBa0016N04.16-like protein"/>
    <property type="match status" value="1"/>
</dbReference>
<evidence type="ECO:0000256" key="7">
    <source>
        <dbReference type="ARBA" id="ARBA00022840"/>
    </source>
</evidence>
<dbReference type="InterPro" id="IPR013583">
    <property type="entry name" value="MCTP_C"/>
</dbReference>
<proteinExistence type="evidence at transcript level"/>
<feature type="transmembrane region" description="Helical" evidence="11">
    <location>
        <begin position="689"/>
        <end position="718"/>
    </location>
</feature>
<evidence type="ECO:0000313" key="14">
    <source>
        <dbReference type="EMBL" id="QQY96577.1"/>
    </source>
</evidence>
<evidence type="ECO:0000256" key="8">
    <source>
        <dbReference type="ARBA" id="ARBA00022989"/>
    </source>
</evidence>
<comment type="subcellular location">
    <subcellularLocation>
        <location evidence="1">Membrane</location>
        <topology evidence="1">Multi-pass membrane protein</topology>
    </subcellularLocation>
</comment>
<keyword evidence="8 11" id="KW-1133">Transmembrane helix</keyword>
<evidence type="ECO:0000256" key="2">
    <source>
        <dbReference type="ARBA" id="ARBA00022679"/>
    </source>
</evidence>
<dbReference type="SUPFAM" id="SSF49562">
    <property type="entry name" value="C2 domain (Calcium/lipid-binding domain, CaLB)"/>
    <property type="match status" value="1"/>
</dbReference>
<evidence type="ECO:0000256" key="5">
    <source>
        <dbReference type="ARBA" id="ARBA00022741"/>
    </source>
</evidence>
<evidence type="ECO:0000259" key="13">
    <source>
        <dbReference type="PROSITE" id="PS50011"/>
    </source>
</evidence>
<evidence type="ECO:0000256" key="3">
    <source>
        <dbReference type="ARBA" id="ARBA00022692"/>
    </source>
</evidence>
<dbReference type="Gene3D" id="2.60.40.150">
    <property type="entry name" value="C2 domain"/>
    <property type="match status" value="1"/>
</dbReference>
<dbReference type="PROSITE" id="PS50011">
    <property type="entry name" value="PROTEIN_KINASE_DOM"/>
    <property type="match status" value="1"/>
</dbReference>
<dbReference type="InterPro" id="IPR000719">
    <property type="entry name" value="Prot_kinase_dom"/>
</dbReference>
<sequence>MEHKTSTTQSDLEQILLSETAEPKALPLSLLEDITNGFSDDQEIGRGGFAVVYKGTLCNRAVAVKRMSNALMDETKFHREVECLMQVKHKNVVRFLGYCADRQGNMARYNGKLVMADVHQRLLCFEYIPKGGLDKYISNANREWGTCYKIIKAICEGLQYLHDNHIIHLDLKPANILLDDNMEPKIADFGLSRCFDENQSRDITETILGTMGYLAPEVREGGVIARSADLYSLGVIILEILTGQKGYQDIGEVLRSWSDRLERSQRDTLCEQIQVCYETALECRDFNPKKRPASARDIIGRLHKMEGIQELRKSAIGVLQVDILGARDLLGTKNPYVVAMYGDKWVRTRTLVNTMMAPHWNEQYTWDVFDLSTVITIAVFDDCHLSSSLGDHDARDQQMGKVRIRLSTLETNRVYTQHYPLMALTPSGLNKTGELHLAVRFMCTSWAKMLAQYGKPQLHKMDNTTPISALQQDHLRFQAVQMVAKRLEQADPPLRSEVVECILDPDSHMFSLRRSKANFYRFMSLFSALVSVSKWFDGICKWKNPLTTILVHLLFLILVRYGDAQLILPMVLLCIVIIGAWNYRRRPQGPPHIDMTLSHAELAHPDELDEEFDTLPPPYEDTVLWYPDQVHPDEEFNFNTSKPDDLVRMRYDRLRSVCGRLQTVGGDLAMQGERAQSLLSWSDPRVTPIFMTLSLVVSVVLYLTPFRVVAAAGVLYLLRHPWFRSEQPSMQLNFFRRLHAKGDVLL</sequence>